<dbReference type="OrthoDB" id="3698333at2"/>
<evidence type="ECO:0000256" key="4">
    <source>
        <dbReference type="ARBA" id="ARBA00023125"/>
    </source>
</evidence>
<dbReference type="CDD" id="cd06171">
    <property type="entry name" value="Sigma70_r4"/>
    <property type="match status" value="1"/>
</dbReference>
<comment type="caution">
    <text evidence="8">The sequence shown here is derived from an EMBL/GenBank/DDBJ whole genome shotgun (WGS) entry which is preliminary data.</text>
</comment>
<dbReference type="InterPro" id="IPR013325">
    <property type="entry name" value="RNA_pol_sigma_r2"/>
</dbReference>
<dbReference type="InterPro" id="IPR039425">
    <property type="entry name" value="RNA_pol_sigma-70-like"/>
</dbReference>
<dbReference type="Pfam" id="PF04542">
    <property type="entry name" value="Sigma70_r2"/>
    <property type="match status" value="1"/>
</dbReference>
<dbReference type="EMBL" id="RBAN01000004">
    <property type="protein sequence ID" value="RKN52965.1"/>
    <property type="molecule type" value="Genomic_DNA"/>
</dbReference>
<dbReference type="InterPro" id="IPR007627">
    <property type="entry name" value="RNA_pol_sigma70_r2"/>
</dbReference>
<dbReference type="Gene3D" id="1.10.10.10">
    <property type="entry name" value="Winged helix-like DNA-binding domain superfamily/Winged helix DNA-binding domain"/>
    <property type="match status" value="1"/>
</dbReference>
<evidence type="ECO:0000256" key="1">
    <source>
        <dbReference type="ARBA" id="ARBA00010641"/>
    </source>
</evidence>
<dbReference type="GO" id="GO:0006352">
    <property type="term" value="P:DNA-templated transcription initiation"/>
    <property type="evidence" value="ECO:0007669"/>
    <property type="project" value="InterPro"/>
</dbReference>
<dbReference type="GO" id="GO:0016987">
    <property type="term" value="F:sigma factor activity"/>
    <property type="evidence" value="ECO:0007669"/>
    <property type="project" value="UniProtKB-KW"/>
</dbReference>
<gene>
    <name evidence="8" type="ORF">D7193_24520</name>
</gene>
<keyword evidence="3" id="KW-0731">Sigma factor</keyword>
<dbReference type="GO" id="GO:0003677">
    <property type="term" value="F:DNA binding"/>
    <property type="evidence" value="ECO:0007669"/>
    <property type="project" value="UniProtKB-KW"/>
</dbReference>
<dbReference type="RefSeq" id="WP_120781872.1">
    <property type="nucleotide sequence ID" value="NZ_JBHLUP010000002.1"/>
</dbReference>
<organism evidence="8 9">
    <name type="scientific">Micromonospora costi</name>
    <dbReference type="NCBI Taxonomy" id="1530042"/>
    <lineage>
        <taxon>Bacteria</taxon>
        <taxon>Bacillati</taxon>
        <taxon>Actinomycetota</taxon>
        <taxon>Actinomycetes</taxon>
        <taxon>Micromonosporales</taxon>
        <taxon>Micromonosporaceae</taxon>
        <taxon>Micromonospora</taxon>
    </lineage>
</organism>
<feature type="domain" description="RNA polymerase sigma-70 region 2" evidence="6">
    <location>
        <begin position="30"/>
        <end position="91"/>
    </location>
</feature>
<keyword evidence="9" id="KW-1185">Reference proteome</keyword>
<dbReference type="Proteomes" id="UP000279968">
    <property type="component" value="Unassembled WGS sequence"/>
</dbReference>
<dbReference type="AlphaFoldDB" id="A0A3A9ZXE7"/>
<dbReference type="SUPFAM" id="SSF88659">
    <property type="entry name" value="Sigma3 and sigma4 domains of RNA polymerase sigma factors"/>
    <property type="match status" value="1"/>
</dbReference>
<proteinExistence type="inferred from homology"/>
<evidence type="ECO:0000259" key="7">
    <source>
        <dbReference type="Pfam" id="PF08281"/>
    </source>
</evidence>
<dbReference type="InterPro" id="IPR014284">
    <property type="entry name" value="RNA_pol_sigma-70_dom"/>
</dbReference>
<evidence type="ECO:0000256" key="3">
    <source>
        <dbReference type="ARBA" id="ARBA00023082"/>
    </source>
</evidence>
<evidence type="ECO:0000313" key="9">
    <source>
        <dbReference type="Proteomes" id="UP000279968"/>
    </source>
</evidence>
<dbReference type="Pfam" id="PF08281">
    <property type="entry name" value="Sigma70_r4_2"/>
    <property type="match status" value="1"/>
</dbReference>
<dbReference type="InterPro" id="IPR036388">
    <property type="entry name" value="WH-like_DNA-bd_sf"/>
</dbReference>
<keyword evidence="4" id="KW-0238">DNA-binding</keyword>
<evidence type="ECO:0000313" key="8">
    <source>
        <dbReference type="EMBL" id="RKN52965.1"/>
    </source>
</evidence>
<keyword evidence="5" id="KW-0804">Transcription</keyword>
<dbReference type="SUPFAM" id="SSF88946">
    <property type="entry name" value="Sigma2 domain of RNA polymerase sigma factors"/>
    <property type="match status" value="1"/>
</dbReference>
<evidence type="ECO:0000256" key="5">
    <source>
        <dbReference type="ARBA" id="ARBA00023163"/>
    </source>
</evidence>
<dbReference type="InterPro" id="IPR013324">
    <property type="entry name" value="RNA_pol_sigma_r3/r4-like"/>
</dbReference>
<name>A0A3A9ZXE7_9ACTN</name>
<dbReference type="Gene3D" id="1.10.1740.10">
    <property type="match status" value="1"/>
</dbReference>
<dbReference type="PANTHER" id="PTHR43133">
    <property type="entry name" value="RNA POLYMERASE ECF-TYPE SIGMA FACTO"/>
    <property type="match status" value="1"/>
</dbReference>
<evidence type="ECO:0000259" key="6">
    <source>
        <dbReference type="Pfam" id="PF04542"/>
    </source>
</evidence>
<evidence type="ECO:0000256" key="2">
    <source>
        <dbReference type="ARBA" id="ARBA00023015"/>
    </source>
</evidence>
<sequence>MGATVEGQQDADRRLLCAVAAGDESALEGLYVRHGPALLAYAEGLLTDRHRAEETVQDTLLAVWRGADSFQGRSTVRTWLFGICRRQALRRMGVRGGPVHVPIDAAVEVAADEPGPEAVTLARADARTVAAAMRTLPAIHREVLDLAFGAGLTRDEIAVVLDVPVGTVKSRLFHARAVLARALADGTEDAPAAAQQAAGRGGRR</sequence>
<comment type="similarity">
    <text evidence="1">Belongs to the sigma-70 factor family. ECF subfamily.</text>
</comment>
<dbReference type="PANTHER" id="PTHR43133:SF8">
    <property type="entry name" value="RNA POLYMERASE SIGMA FACTOR HI_1459-RELATED"/>
    <property type="match status" value="1"/>
</dbReference>
<dbReference type="NCBIfam" id="TIGR02937">
    <property type="entry name" value="sigma70-ECF"/>
    <property type="match status" value="1"/>
</dbReference>
<accession>A0A3A9ZXE7</accession>
<dbReference type="InterPro" id="IPR013249">
    <property type="entry name" value="RNA_pol_sigma70_r4_t2"/>
</dbReference>
<protein>
    <submittedName>
        <fullName evidence="8">Sigma-70 family RNA polymerase sigma factor</fullName>
    </submittedName>
</protein>
<feature type="domain" description="RNA polymerase sigma factor 70 region 4 type 2" evidence="7">
    <location>
        <begin position="129"/>
        <end position="177"/>
    </location>
</feature>
<reference evidence="8 9" key="1">
    <citation type="journal article" date="2015" name="Int. J. Syst. Evol. Microbiol.">
        <title>Micromonospora costi sp. nov., isolated from a leaf of Costus speciosus.</title>
        <authorList>
            <person name="Thawai C."/>
        </authorList>
    </citation>
    <scope>NUCLEOTIDE SEQUENCE [LARGE SCALE GENOMIC DNA]</scope>
    <source>
        <strain evidence="8 9">CS1-12</strain>
    </source>
</reference>
<keyword evidence="2" id="KW-0805">Transcription regulation</keyword>